<dbReference type="Pfam" id="PF13238">
    <property type="entry name" value="AAA_18"/>
    <property type="match status" value="1"/>
</dbReference>
<evidence type="ECO:0008006" key="3">
    <source>
        <dbReference type="Google" id="ProtNLM"/>
    </source>
</evidence>
<evidence type="ECO:0000313" key="2">
    <source>
        <dbReference type="Proteomes" id="UP000177328"/>
    </source>
</evidence>
<evidence type="ECO:0000313" key="1">
    <source>
        <dbReference type="EMBL" id="OGE40443.1"/>
    </source>
</evidence>
<dbReference type="SUPFAM" id="SSF52540">
    <property type="entry name" value="P-loop containing nucleoside triphosphate hydrolases"/>
    <property type="match status" value="1"/>
</dbReference>
<comment type="caution">
    <text evidence="1">The sequence shown here is derived from an EMBL/GenBank/DDBJ whole genome shotgun (WGS) entry which is preliminary data.</text>
</comment>
<dbReference type="EMBL" id="MFDD01000010">
    <property type="protein sequence ID" value="OGE40443.1"/>
    <property type="molecule type" value="Genomic_DNA"/>
</dbReference>
<protein>
    <recommendedName>
        <fullName evidence="3">Dephospho-CoA kinase</fullName>
    </recommendedName>
</protein>
<dbReference type="PANTHER" id="PTHR41930">
    <property type="entry name" value="UPF0200 PROTEIN MJ1399"/>
    <property type="match status" value="1"/>
</dbReference>
<accession>A0A1F5KHM8</accession>
<organism evidence="1 2">
    <name type="scientific">Candidatus Daviesbacteria bacterium RIFCSPHIGHO2_02_FULL_43_12</name>
    <dbReference type="NCBI Taxonomy" id="1797776"/>
    <lineage>
        <taxon>Bacteria</taxon>
        <taxon>Candidatus Daviesiibacteriota</taxon>
    </lineage>
</organism>
<reference evidence="1 2" key="1">
    <citation type="journal article" date="2016" name="Nat. Commun.">
        <title>Thousands of microbial genomes shed light on interconnected biogeochemical processes in an aquifer system.</title>
        <authorList>
            <person name="Anantharaman K."/>
            <person name="Brown C.T."/>
            <person name="Hug L.A."/>
            <person name="Sharon I."/>
            <person name="Castelle C.J."/>
            <person name="Probst A.J."/>
            <person name="Thomas B.C."/>
            <person name="Singh A."/>
            <person name="Wilkins M.J."/>
            <person name="Karaoz U."/>
            <person name="Brodie E.L."/>
            <person name="Williams K.H."/>
            <person name="Hubbard S.S."/>
            <person name="Banfield J.F."/>
        </authorList>
    </citation>
    <scope>NUCLEOTIDE SEQUENCE [LARGE SCALE GENOMIC DNA]</scope>
</reference>
<dbReference type="AlphaFoldDB" id="A0A1F5KHM8"/>
<dbReference type="InterPro" id="IPR027417">
    <property type="entry name" value="P-loop_NTPase"/>
</dbReference>
<proteinExistence type="predicted"/>
<sequence length="190" mass="21962">MNKDKFVIGLFGEKGSGKETFTELLKEILPNKKIQGVRTSAILMKTLKTWGLPDIRENYSKLVISMEQTFGAGSLARANKQLIDREEADIVVIDGIRRQPEVDLVKSFPRHCLLYLTADPKLRFARLKSRQEKENEKNMTFEGFLAEESLPTEQFIPQMGQEADYRIENNGQIERFKDQIKDFCQKFELV</sequence>
<dbReference type="PANTHER" id="PTHR41930:SF1">
    <property type="entry name" value="DEPHOSPHO-COA KINASE"/>
    <property type="match status" value="1"/>
</dbReference>
<gene>
    <name evidence="1" type="ORF">A3D25_05460</name>
</gene>
<dbReference type="Proteomes" id="UP000177328">
    <property type="component" value="Unassembled WGS sequence"/>
</dbReference>
<name>A0A1F5KHM8_9BACT</name>
<dbReference type="Gene3D" id="3.40.50.300">
    <property type="entry name" value="P-loop containing nucleotide triphosphate hydrolases"/>
    <property type="match status" value="1"/>
</dbReference>